<evidence type="ECO:0000313" key="4">
    <source>
        <dbReference type="EMBL" id="NYS26875.1"/>
    </source>
</evidence>
<protein>
    <submittedName>
        <fullName evidence="4">Replication initiation protein</fullName>
    </submittedName>
</protein>
<dbReference type="Gene3D" id="1.10.10.10">
    <property type="entry name" value="Winged helix-like DNA-binding domain superfamily/Winged helix DNA-binding domain"/>
    <property type="match status" value="1"/>
</dbReference>
<keyword evidence="5" id="KW-1185">Reference proteome</keyword>
<evidence type="ECO:0000313" key="5">
    <source>
        <dbReference type="Proteomes" id="UP000529417"/>
    </source>
</evidence>
<feature type="domain" description="Initiator Rep protein WH1" evidence="3">
    <location>
        <begin position="31"/>
        <end position="166"/>
    </location>
</feature>
<dbReference type="Pfam" id="PF01051">
    <property type="entry name" value="Rep3_N"/>
    <property type="match status" value="1"/>
</dbReference>
<dbReference type="InterPro" id="IPR036388">
    <property type="entry name" value="WH-like_DNA-bd_sf"/>
</dbReference>
<evidence type="ECO:0000256" key="2">
    <source>
        <dbReference type="SAM" id="MobiDB-lite"/>
    </source>
</evidence>
<dbReference type="RefSeq" id="WP_179907665.1">
    <property type="nucleotide sequence ID" value="NZ_JACBXS010000094.1"/>
</dbReference>
<dbReference type="Pfam" id="PF21205">
    <property type="entry name" value="Rep3_C"/>
    <property type="match status" value="1"/>
</dbReference>
<dbReference type="GO" id="GO:0006270">
    <property type="term" value="P:DNA replication initiation"/>
    <property type="evidence" value="ECO:0007669"/>
    <property type="project" value="InterPro"/>
</dbReference>
<dbReference type="Proteomes" id="UP000529417">
    <property type="component" value="Unassembled WGS sequence"/>
</dbReference>
<dbReference type="GO" id="GO:0003887">
    <property type="term" value="F:DNA-directed DNA polymerase activity"/>
    <property type="evidence" value="ECO:0007669"/>
    <property type="project" value="InterPro"/>
</dbReference>
<organism evidence="4 5">
    <name type="scientific">Rhabdonatronobacter sediminivivens</name>
    <dbReference type="NCBI Taxonomy" id="2743469"/>
    <lineage>
        <taxon>Bacteria</taxon>
        <taxon>Pseudomonadati</taxon>
        <taxon>Pseudomonadota</taxon>
        <taxon>Alphaproteobacteria</taxon>
        <taxon>Rhodobacterales</taxon>
        <taxon>Paracoccaceae</taxon>
        <taxon>Rhabdonatronobacter</taxon>
    </lineage>
</organism>
<feature type="compositionally biased region" description="Basic and acidic residues" evidence="2">
    <location>
        <begin position="290"/>
        <end position="306"/>
    </location>
</feature>
<dbReference type="InterPro" id="IPR000525">
    <property type="entry name" value="Initiator_Rep_WH1"/>
</dbReference>
<accession>A0A7Z0I2Z7</accession>
<proteinExistence type="inferred from homology"/>
<evidence type="ECO:0000259" key="3">
    <source>
        <dbReference type="Pfam" id="PF01051"/>
    </source>
</evidence>
<dbReference type="SUPFAM" id="SSF46785">
    <property type="entry name" value="Winged helix' DNA-binding domain"/>
    <property type="match status" value="1"/>
</dbReference>
<feature type="region of interest" description="Disordered" evidence="2">
    <location>
        <begin position="279"/>
        <end position="315"/>
    </location>
</feature>
<dbReference type="EMBL" id="JACBXS010000094">
    <property type="protein sequence ID" value="NYS26875.1"/>
    <property type="molecule type" value="Genomic_DNA"/>
</dbReference>
<gene>
    <name evidence="4" type="ORF">HUK65_18115</name>
</gene>
<evidence type="ECO:0000256" key="1">
    <source>
        <dbReference type="ARBA" id="ARBA00038283"/>
    </source>
</evidence>
<comment type="caution">
    <text evidence="4">The sequence shown here is derived from an EMBL/GenBank/DDBJ whole genome shotgun (WGS) entry which is preliminary data.</text>
</comment>
<dbReference type="AlphaFoldDB" id="A0A7Z0I2Z7"/>
<comment type="similarity">
    <text evidence="1">Belongs to the initiator RepB protein family.</text>
</comment>
<reference evidence="4 5" key="1">
    <citation type="journal article" date="2000" name="Arch. Microbiol.">
        <title>Rhodobaca bogoriensis gen. nov. and sp. nov., an alkaliphilic purple nonsulfur bacterium from African Rift Valley soda lakes.</title>
        <authorList>
            <person name="Milford A.D."/>
            <person name="Achenbach L.A."/>
            <person name="Jung D.O."/>
            <person name="Madigan M.T."/>
        </authorList>
    </citation>
    <scope>NUCLEOTIDE SEQUENCE [LARGE SCALE GENOMIC DNA]</scope>
    <source>
        <strain evidence="4 5">2376</strain>
    </source>
</reference>
<name>A0A7Z0I2Z7_9RHOB</name>
<dbReference type="InterPro" id="IPR036390">
    <property type="entry name" value="WH_DNA-bd_sf"/>
</dbReference>
<sequence>MKPTTLDAIRMHRADADAIVAAGELVDMRFVAGNVLSLRAAKLFCLLVQEAGIAIADQVQHRLPFSVLNETFHKSRDELVEAIAELQSTVVSVRLVSRKGRAFTKSGPILSDVEREADDLDDAEVRFEFSPTLRRVIADSTHWTAVSRRAVLAFESKYSLRLYLYLSLRARLRKTAEDMDIDALREMLGLSGGTLSRWQDMRRFALDPAVAEINHLAGFHAAYGPLKRGRRVVGVRLSWSLKGRDELVEAQKELDRPRVGRTARRDELVETIAQTRQRIAESLASAPPLDRLRPDYLGRNEPDQKLPRPQGEPDA</sequence>